<proteinExistence type="predicted"/>
<keyword evidence="1" id="KW-0472">Membrane</keyword>
<dbReference type="InterPro" id="IPR025699">
    <property type="entry name" value="ABC2_memb-like"/>
</dbReference>
<keyword evidence="1" id="KW-0812">Transmembrane</keyword>
<feature type="transmembrane region" description="Helical" evidence="1">
    <location>
        <begin position="122"/>
        <end position="147"/>
    </location>
</feature>
<keyword evidence="1" id="KW-1133">Transmembrane helix</keyword>
<evidence type="ECO:0000313" key="3">
    <source>
        <dbReference type="Proteomes" id="UP000824049"/>
    </source>
</evidence>
<organism evidence="2 3">
    <name type="scientific">Candidatus Anaerobutyricum stercoris</name>
    <dbReference type="NCBI Taxonomy" id="2838457"/>
    <lineage>
        <taxon>Bacteria</taxon>
        <taxon>Bacillati</taxon>
        <taxon>Bacillota</taxon>
        <taxon>Clostridia</taxon>
        <taxon>Lachnospirales</taxon>
        <taxon>Lachnospiraceae</taxon>
        <taxon>Anaerobutyricum</taxon>
    </lineage>
</organism>
<feature type="transmembrane region" description="Helical" evidence="1">
    <location>
        <begin position="154"/>
        <end position="174"/>
    </location>
</feature>
<comment type="caution">
    <text evidence="2">The sequence shown here is derived from an EMBL/GenBank/DDBJ whole genome shotgun (WGS) entry which is preliminary data.</text>
</comment>
<sequence length="219" mass="23557">MKGLLKNNFYGITDSLKVVALLLIVLGAVLALLGDASMVGIFPFMPAPLLAVLSLSCLRRESASRWCRYKLTLPVRRSDIVKSQYISHALCSASGAVAAAIFLAVTVAIHGNIYFYYGFRDALTLIMGGLILSLLMGAAAYPLCYIWGAERMEIILIIALTAAIAVVFGLSLLLNVMLGDAIVSDILYYISLLAITVVTAAVYIGSCFAAAAIYERKEY</sequence>
<feature type="transmembrane region" description="Helical" evidence="1">
    <location>
        <begin position="85"/>
        <end position="110"/>
    </location>
</feature>
<gene>
    <name evidence="2" type="ORF">H9968_10255</name>
</gene>
<dbReference type="EMBL" id="DXBR01000093">
    <property type="protein sequence ID" value="HIZ40278.1"/>
    <property type="molecule type" value="Genomic_DNA"/>
</dbReference>
<accession>A0A9D2EML1</accession>
<dbReference type="AlphaFoldDB" id="A0A9D2EML1"/>
<reference evidence="2" key="2">
    <citation type="submission" date="2021-04" db="EMBL/GenBank/DDBJ databases">
        <authorList>
            <person name="Gilroy R."/>
        </authorList>
    </citation>
    <scope>NUCLEOTIDE SEQUENCE</scope>
    <source>
        <strain evidence="2">CHK179-28034</strain>
    </source>
</reference>
<protein>
    <submittedName>
        <fullName evidence="2">ABC-2 transporter permease</fullName>
    </submittedName>
</protein>
<feature type="transmembrane region" description="Helical" evidence="1">
    <location>
        <begin position="39"/>
        <end position="58"/>
    </location>
</feature>
<reference evidence="2" key="1">
    <citation type="journal article" date="2021" name="PeerJ">
        <title>Extensive microbial diversity within the chicken gut microbiome revealed by metagenomics and culture.</title>
        <authorList>
            <person name="Gilroy R."/>
            <person name="Ravi A."/>
            <person name="Getino M."/>
            <person name="Pursley I."/>
            <person name="Horton D.L."/>
            <person name="Alikhan N.F."/>
            <person name="Baker D."/>
            <person name="Gharbi K."/>
            <person name="Hall N."/>
            <person name="Watson M."/>
            <person name="Adriaenssens E.M."/>
            <person name="Foster-Nyarko E."/>
            <person name="Jarju S."/>
            <person name="Secka A."/>
            <person name="Antonio M."/>
            <person name="Oren A."/>
            <person name="Chaudhuri R.R."/>
            <person name="La Ragione R."/>
            <person name="Hildebrand F."/>
            <person name="Pallen M.J."/>
        </authorList>
    </citation>
    <scope>NUCLEOTIDE SEQUENCE</scope>
    <source>
        <strain evidence="2">CHK179-28034</strain>
    </source>
</reference>
<name>A0A9D2EML1_9FIRM</name>
<evidence type="ECO:0000313" key="2">
    <source>
        <dbReference type="EMBL" id="HIZ40278.1"/>
    </source>
</evidence>
<feature type="transmembrane region" description="Helical" evidence="1">
    <location>
        <begin position="12"/>
        <end position="33"/>
    </location>
</feature>
<evidence type="ECO:0000256" key="1">
    <source>
        <dbReference type="SAM" id="Phobius"/>
    </source>
</evidence>
<dbReference type="Proteomes" id="UP000824049">
    <property type="component" value="Unassembled WGS sequence"/>
</dbReference>
<feature type="transmembrane region" description="Helical" evidence="1">
    <location>
        <begin position="186"/>
        <end position="214"/>
    </location>
</feature>
<dbReference type="Pfam" id="PF13346">
    <property type="entry name" value="ABC2_membrane_5"/>
    <property type="match status" value="1"/>
</dbReference>